<proteinExistence type="predicted"/>
<dbReference type="InterPro" id="IPR006860">
    <property type="entry name" value="FecR"/>
</dbReference>
<evidence type="ECO:0000313" key="3">
    <source>
        <dbReference type="EMBL" id="NWK55588.1"/>
    </source>
</evidence>
<evidence type="ECO:0000259" key="2">
    <source>
        <dbReference type="Pfam" id="PF04773"/>
    </source>
</evidence>
<protein>
    <submittedName>
        <fullName evidence="3">FecR domain-containing protein</fullName>
    </submittedName>
</protein>
<dbReference type="EMBL" id="JACBAZ010000002">
    <property type="protein sequence ID" value="NWK55588.1"/>
    <property type="molecule type" value="Genomic_DNA"/>
</dbReference>
<feature type="transmembrane region" description="Helical" evidence="1">
    <location>
        <begin position="79"/>
        <end position="98"/>
    </location>
</feature>
<dbReference type="PANTHER" id="PTHR30273:SF2">
    <property type="entry name" value="PROTEIN FECR"/>
    <property type="match status" value="1"/>
</dbReference>
<dbReference type="Gene3D" id="2.60.120.1440">
    <property type="match status" value="1"/>
</dbReference>
<dbReference type="RefSeq" id="WP_178932096.1">
    <property type="nucleotide sequence ID" value="NZ_JACBAZ010000002.1"/>
</dbReference>
<dbReference type="GO" id="GO:0016989">
    <property type="term" value="F:sigma factor antagonist activity"/>
    <property type="evidence" value="ECO:0007669"/>
    <property type="project" value="TreeGrafter"/>
</dbReference>
<dbReference type="InterPro" id="IPR012373">
    <property type="entry name" value="Ferrdict_sens_TM"/>
</dbReference>
<keyword evidence="4" id="KW-1185">Reference proteome</keyword>
<dbReference type="PANTHER" id="PTHR30273">
    <property type="entry name" value="PERIPLASMIC SIGNAL SENSOR AND SIGMA FACTOR ACTIVATOR FECR-RELATED"/>
    <property type="match status" value="1"/>
</dbReference>
<feature type="domain" description="FecR protein" evidence="2">
    <location>
        <begin position="173"/>
        <end position="227"/>
    </location>
</feature>
<reference evidence="3 4" key="1">
    <citation type="submission" date="2020-07" db="EMBL/GenBank/DDBJ databases">
        <title>Roseicoccus Jingziensis gen. nov., sp. nov., isolated from coastal seawater.</title>
        <authorList>
            <person name="Feng X."/>
        </authorList>
    </citation>
    <scope>NUCLEOTIDE SEQUENCE [LARGE SCALE GENOMIC DNA]</scope>
    <source>
        <strain evidence="3 4">N1E253</strain>
    </source>
</reference>
<organism evidence="3 4">
    <name type="scientific">Oceaniferula marina</name>
    <dbReference type="NCBI Taxonomy" id="2748318"/>
    <lineage>
        <taxon>Bacteria</taxon>
        <taxon>Pseudomonadati</taxon>
        <taxon>Verrucomicrobiota</taxon>
        <taxon>Verrucomicrobiia</taxon>
        <taxon>Verrucomicrobiales</taxon>
        <taxon>Verrucomicrobiaceae</taxon>
        <taxon>Oceaniferula</taxon>
    </lineage>
</organism>
<evidence type="ECO:0000313" key="4">
    <source>
        <dbReference type="Proteomes" id="UP000557872"/>
    </source>
</evidence>
<name>A0A851GCW5_9BACT</name>
<comment type="caution">
    <text evidence="3">The sequence shown here is derived from an EMBL/GenBank/DDBJ whole genome shotgun (WGS) entry which is preliminary data.</text>
</comment>
<keyword evidence="1" id="KW-0472">Membrane</keyword>
<keyword evidence="1" id="KW-0812">Transmembrane</keyword>
<dbReference type="AlphaFoldDB" id="A0A851GCW5"/>
<dbReference type="Proteomes" id="UP000557872">
    <property type="component" value="Unassembled WGS sequence"/>
</dbReference>
<gene>
    <name evidence="3" type="ORF">HW115_08190</name>
</gene>
<keyword evidence="1" id="KW-1133">Transmembrane helix</keyword>
<accession>A0A851GCW5</accession>
<sequence>MKSKKEWEIAELFERVVDGRASEQEVSDLEQHLMTDSEALTLYQDLARQHSQLQMTDGIGLDAKFSDPSKVTPRFRGRFFVAAAAAALLLFGMMWMQLRSLENRESDPVVAELTAASSAKWGACSLPTTPGGDLTRGQLELLQGTATLTFSSGAVVSLEAPVKMDLLTGMKALLHYGTAVADVPEQAVGFRLDTPDCEVTDLGTSFAVSVDKESREARIDVLDGEVELYHGSSDHRKRVLKNQSVDINQDGVSAGRGSLEEFGRVSRSGPAFKAGVITTERGAGGHATVISDHKDTHLSPGLLLVKHSKDGRYARKSYLKFDLRHQEVDQIKKLTLVLNQVQSPYGLASFVPDCEFVVYGLLDGERDLWDAGTMGWLDAPANQADSPWKVQSDQVVELGSFVIPKGQQQGMIRFTSERMGEWARADGNGLLSLIIVRKTCELRGEGLVHAFAGNHYPEGQAPRLLIELE</sequence>
<evidence type="ECO:0000256" key="1">
    <source>
        <dbReference type="SAM" id="Phobius"/>
    </source>
</evidence>
<dbReference type="Pfam" id="PF04773">
    <property type="entry name" value="FecR"/>
    <property type="match status" value="1"/>
</dbReference>